<comment type="caution">
    <text evidence="1">The sequence shown here is derived from an EMBL/GenBank/DDBJ whole genome shotgun (WGS) entry which is preliminary data.</text>
</comment>
<dbReference type="PROSITE" id="PS51257">
    <property type="entry name" value="PROKAR_LIPOPROTEIN"/>
    <property type="match status" value="1"/>
</dbReference>
<organism evidence="1 2">
    <name type="scientific">candidate division GN15 bacterium</name>
    <dbReference type="NCBI Taxonomy" id="2072418"/>
    <lineage>
        <taxon>Bacteria</taxon>
        <taxon>candidate division GN15</taxon>
    </lineage>
</organism>
<dbReference type="EMBL" id="PQAP01000008">
    <property type="protein sequence ID" value="PWB75549.1"/>
    <property type="molecule type" value="Genomic_DNA"/>
</dbReference>
<protein>
    <submittedName>
        <fullName evidence="1">Uncharacterized protein</fullName>
    </submittedName>
</protein>
<dbReference type="Proteomes" id="UP000250918">
    <property type="component" value="Unassembled WGS sequence"/>
</dbReference>
<sequence>MGYRQTLVAASLVLLTISGGCSTVVKTSLEEARKQPNLKLRAVECAVAIRGAELRTGEFIPFNAPTGDYRHETQEILGINSSGDSVIIPVKQTRSVHVRSVNRLAAENTVMPTDKFLLAYSRHASRDSSSRNYPLRTRIEFKGHKGLVDTLRDNVSGLTKDGHPVDLDCKDVFRVEYKRFSLSKTLVSGAVFIGMTVAWAAWLQNSFNHADWTHEDDENSW</sequence>
<reference evidence="1 2" key="1">
    <citation type="journal article" date="2018" name="ISME J.">
        <title>A methanotrophic archaeon couples anaerobic oxidation of methane to Fe(III) reduction.</title>
        <authorList>
            <person name="Cai C."/>
            <person name="Leu A.O."/>
            <person name="Xie G.J."/>
            <person name="Guo J."/>
            <person name="Feng Y."/>
            <person name="Zhao J.X."/>
            <person name="Tyson G.W."/>
            <person name="Yuan Z."/>
            <person name="Hu S."/>
        </authorList>
    </citation>
    <scope>NUCLEOTIDE SEQUENCE [LARGE SCALE GENOMIC DNA]</scope>
    <source>
        <strain evidence="1">FeB_12</strain>
    </source>
</reference>
<name>A0A855X5G7_9BACT</name>
<proteinExistence type="predicted"/>
<gene>
    <name evidence="1" type="ORF">C3F09_01935</name>
</gene>
<dbReference type="AlphaFoldDB" id="A0A855X5G7"/>
<evidence type="ECO:0000313" key="1">
    <source>
        <dbReference type="EMBL" id="PWB75549.1"/>
    </source>
</evidence>
<evidence type="ECO:0000313" key="2">
    <source>
        <dbReference type="Proteomes" id="UP000250918"/>
    </source>
</evidence>
<accession>A0A855X5G7</accession>